<dbReference type="Proteomes" id="UP000018208">
    <property type="component" value="Unassembled WGS sequence"/>
</dbReference>
<dbReference type="InterPro" id="IPR009030">
    <property type="entry name" value="Growth_fac_rcpt_cys_sf"/>
</dbReference>
<dbReference type="GeneID" id="94298643"/>
<name>A0A9P8RX12_9EUKA</name>
<accession>A0A9P8RX12</accession>
<keyword evidence="1" id="KW-0472">Membrane</keyword>
<organism evidence="2 3">
    <name type="scientific">Spironucleus salmonicida</name>
    <dbReference type="NCBI Taxonomy" id="348837"/>
    <lineage>
        <taxon>Eukaryota</taxon>
        <taxon>Metamonada</taxon>
        <taxon>Diplomonadida</taxon>
        <taxon>Hexamitidae</taxon>
        <taxon>Hexamitinae</taxon>
        <taxon>Spironucleus</taxon>
    </lineage>
</organism>
<dbReference type="InterPro" id="IPR006212">
    <property type="entry name" value="Furin_repeat"/>
</dbReference>
<dbReference type="KEGG" id="ssao:94298643"/>
<comment type="caution">
    <text evidence="2">The sequence shown here is derived from an EMBL/GenBank/DDBJ whole genome shotgun (WGS) entry which is preliminary data.</text>
</comment>
<proteinExistence type="predicted"/>
<gene>
    <name evidence="2" type="ORF">SS50377_24620</name>
</gene>
<keyword evidence="1" id="KW-1133">Transmembrane helix</keyword>
<dbReference type="RefSeq" id="XP_067763282.1">
    <property type="nucleotide sequence ID" value="XM_067908461.1"/>
</dbReference>
<dbReference type="AlphaFoldDB" id="A0A9P8RX12"/>
<reference evidence="2 3" key="1">
    <citation type="journal article" date="2014" name="PLoS Genet.">
        <title>The Genome of Spironucleus salmonicida Highlights a Fish Pathogen Adapted to Fluctuating Environments.</title>
        <authorList>
            <person name="Xu F."/>
            <person name="Jerlstrom-Hultqvist J."/>
            <person name="Einarsson E."/>
            <person name="Astvaldsson A."/>
            <person name="Svard S.G."/>
            <person name="Andersson J.O."/>
        </authorList>
    </citation>
    <scope>NUCLEOTIDE SEQUENCE [LARGE SCALE GENOMIC DNA]</scope>
    <source>
        <strain evidence="2 3">ATCC 50377</strain>
    </source>
</reference>
<protein>
    <submittedName>
        <fullName evidence="2">Cysteine-rich membrane protein 1</fullName>
    </submittedName>
</protein>
<sequence>MENQSILQLYQSCKNTLLKMDTDNTCTNSVNTCDTNNFCPANGSSKEKCKPCIANMLQGKGCTCVTGTTVVNCTQCQDGSCITCIPGAYLQNSRCNFCMQDCGNCTAVDFCIKCNEGFVFNTVSKTCVKQVVQSCSTNQDCQKVGTGFCDPSKHVCVACAAGCDLCSSATFCNKCKEADFMTTIEGKCTNKCNTNVSGKFCNNGTQTDCAEGLTSACYCSGFVNCASCTSDKTSCETCLPGVIMNSAKQCNICADGYDKIGEMCWANFNSSQNKIGGGAIAGIVIAVLVVVGVVGGGLAFYFIKKAKK</sequence>
<keyword evidence="1" id="KW-0812">Transmembrane</keyword>
<evidence type="ECO:0000313" key="3">
    <source>
        <dbReference type="Proteomes" id="UP000018208"/>
    </source>
</evidence>
<dbReference type="SUPFAM" id="SSF57184">
    <property type="entry name" value="Growth factor receptor domain"/>
    <property type="match status" value="1"/>
</dbReference>
<evidence type="ECO:0000313" key="2">
    <source>
        <dbReference type="EMBL" id="KAH0572509.1"/>
    </source>
</evidence>
<feature type="transmembrane region" description="Helical" evidence="1">
    <location>
        <begin position="279"/>
        <end position="303"/>
    </location>
</feature>
<dbReference type="EMBL" id="AUWU02000005">
    <property type="protein sequence ID" value="KAH0572509.1"/>
    <property type="molecule type" value="Genomic_DNA"/>
</dbReference>
<keyword evidence="3" id="KW-1185">Reference proteome</keyword>
<evidence type="ECO:0000256" key="1">
    <source>
        <dbReference type="SAM" id="Phobius"/>
    </source>
</evidence>
<dbReference type="SMART" id="SM00261">
    <property type="entry name" value="FU"/>
    <property type="match status" value="2"/>
</dbReference>